<gene>
    <name evidence="10" type="ORF">CASFOL_027967</name>
</gene>
<dbReference type="InterPro" id="IPR048289">
    <property type="entry name" value="RRM2_NsCP33-like"/>
</dbReference>
<evidence type="ECO:0000256" key="5">
    <source>
        <dbReference type="ARBA" id="ARBA00022737"/>
    </source>
</evidence>
<evidence type="ECO:0000256" key="2">
    <source>
        <dbReference type="ARBA" id="ARBA00022528"/>
    </source>
</evidence>
<dbReference type="GO" id="GO:0006397">
    <property type="term" value="P:mRNA processing"/>
    <property type="evidence" value="ECO:0007669"/>
    <property type="project" value="UniProtKB-KW"/>
</dbReference>
<dbReference type="PANTHER" id="PTHR48025:SF3">
    <property type="entry name" value="31 KDA RIBONUCLEOPROTEIN, CHLOROPLASTIC-RELATED"/>
    <property type="match status" value="1"/>
</dbReference>
<dbReference type="Gene3D" id="3.30.70.330">
    <property type="match status" value="2"/>
</dbReference>
<dbReference type="SUPFAM" id="SSF54928">
    <property type="entry name" value="RNA-binding domain, RBD"/>
    <property type="match status" value="2"/>
</dbReference>
<sequence length="298" mass="32489">MSFAVKTIVNPISMATPSLFAMSKASYAHPRLSIPFKPLKFHLSCSYSSSLSLPNFISLKKREPICRVSVISAQQEENNPVAVEEQGDEFQGNLNWGASESGADGQETEGFVDASEEAKVFVGNVPYDVDSGKLAEIFGDAGVVEIAEIIYNRETDQSRGFGFVTMSTVEEAEKAIELFDKYNINGRLLTVNKAAPKGSRPERPPRVSESSSSRIYVGNLPWSIDNAGLEDLFSNYGKVVSARVVSDRETGRSRGFGFVEMSSESETTDAINNLDGNNVDGRAIRVNIASSDRKRSGF</sequence>
<protein>
    <recommendedName>
        <fullName evidence="9">RRM domain-containing protein</fullName>
    </recommendedName>
</protein>
<dbReference type="CDD" id="cd21608">
    <property type="entry name" value="RRM2_NsCP33_like"/>
    <property type="match status" value="1"/>
</dbReference>
<evidence type="ECO:0000313" key="11">
    <source>
        <dbReference type="Proteomes" id="UP001632038"/>
    </source>
</evidence>
<evidence type="ECO:0000256" key="7">
    <source>
        <dbReference type="ARBA" id="ARBA00023274"/>
    </source>
</evidence>
<evidence type="ECO:0000256" key="4">
    <source>
        <dbReference type="ARBA" id="ARBA00022664"/>
    </source>
</evidence>
<comment type="caution">
    <text evidence="10">The sequence shown here is derived from an EMBL/GenBank/DDBJ whole genome shotgun (WGS) entry which is preliminary data.</text>
</comment>
<keyword evidence="6 8" id="KW-0694">RNA-binding</keyword>
<evidence type="ECO:0000256" key="3">
    <source>
        <dbReference type="ARBA" id="ARBA00022640"/>
    </source>
</evidence>
<dbReference type="Pfam" id="PF00076">
    <property type="entry name" value="RRM_1"/>
    <property type="match status" value="2"/>
</dbReference>
<feature type="domain" description="RRM" evidence="9">
    <location>
        <begin position="213"/>
        <end position="291"/>
    </location>
</feature>
<evidence type="ECO:0000313" key="10">
    <source>
        <dbReference type="EMBL" id="KAL3628921.1"/>
    </source>
</evidence>
<evidence type="ECO:0000256" key="1">
    <source>
        <dbReference type="ARBA" id="ARBA00004229"/>
    </source>
</evidence>
<proteinExistence type="predicted"/>
<evidence type="ECO:0000256" key="8">
    <source>
        <dbReference type="PROSITE-ProRule" id="PRU00176"/>
    </source>
</evidence>
<dbReference type="GO" id="GO:1990904">
    <property type="term" value="C:ribonucleoprotein complex"/>
    <property type="evidence" value="ECO:0007669"/>
    <property type="project" value="UniProtKB-KW"/>
</dbReference>
<keyword evidence="2" id="KW-0150">Chloroplast</keyword>
<dbReference type="SMART" id="SM00360">
    <property type="entry name" value="RRM"/>
    <property type="match status" value="2"/>
</dbReference>
<keyword evidence="11" id="KW-1185">Reference proteome</keyword>
<name>A0ABD3CHY9_9LAMI</name>
<dbReference type="GO" id="GO:0009507">
    <property type="term" value="C:chloroplast"/>
    <property type="evidence" value="ECO:0007669"/>
    <property type="project" value="UniProtKB-SubCell"/>
</dbReference>
<comment type="subcellular location">
    <subcellularLocation>
        <location evidence="1">Plastid</location>
        <location evidence="1">Chloroplast</location>
    </subcellularLocation>
</comment>
<dbReference type="GO" id="GO:0003723">
    <property type="term" value="F:RNA binding"/>
    <property type="evidence" value="ECO:0007669"/>
    <property type="project" value="UniProtKB-UniRule"/>
</dbReference>
<evidence type="ECO:0000259" key="9">
    <source>
        <dbReference type="PROSITE" id="PS50102"/>
    </source>
</evidence>
<keyword evidence="7" id="KW-0687">Ribonucleoprotein</keyword>
<reference evidence="11" key="1">
    <citation type="journal article" date="2024" name="IScience">
        <title>Strigolactones Initiate the Formation of Haustorium-like Structures in Castilleja.</title>
        <authorList>
            <person name="Buerger M."/>
            <person name="Peterson D."/>
            <person name="Chory J."/>
        </authorList>
    </citation>
    <scope>NUCLEOTIDE SEQUENCE [LARGE SCALE GENOMIC DNA]</scope>
</reference>
<dbReference type="EMBL" id="JAVIJP010000036">
    <property type="protein sequence ID" value="KAL3628921.1"/>
    <property type="molecule type" value="Genomic_DNA"/>
</dbReference>
<dbReference type="InterPro" id="IPR035979">
    <property type="entry name" value="RBD_domain_sf"/>
</dbReference>
<feature type="domain" description="RRM" evidence="9">
    <location>
        <begin position="118"/>
        <end position="196"/>
    </location>
</feature>
<dbReference type="InterPro" id="IPR050502">
    <property type="entry name" value="Euk_RNA-bind_prot"/>
</dbReference>
<keyword evidence="4" id="KW-0507">mRNA processing</keyword>
<organism evidence="10 11">
    <name type="scientific">Castilleja foliolosa</name>
    <dbReference type="NCBI Taxonomy" id="1961234"/>
    <lineage>
        <taxon>Eukaryota</taxon>
        <taxon>Viridiplantae</taxon>
        <taxon>Streptophyta</taxon>
        <taxon>Embryophyta</taxon>
        <taxon>Tracheophyta</taxon>
        <taxon>Spermatophyta</taxon>
        <taxon>Magnoliopsida</taxon>
        <taxon>eudicotyledons</taxon>
        <taxon>Gunneridae</taxon>
        <taxon>Pentapetalae</taxon>
        <taxon>asterids</taxon>
        <taxon>lamiids</taxon>
        <taxon>Lamiales</taxon>
        <taxon>Orobanchaceae</taxon>
        <taxon>Pedicularideae</taxon>
        <taxon>Castillejinae</taxon>
        <taxon>Castilleja</taxon>
    </lineage>
</organism>
<dbReference type="PANTHER" id="PTHR48025">
    <property type="entry name" value="OS02G0815200 PROTEIN"/>
    <property type="match status" value="1"/>
</dbReference>
<accession>A0ABD3CHY9</accession>
<evidence type="ECO:0000256" key="6">
    <source>
        <dbReference type="ARBA" id="ARBA00022884"/>
    </source>
</evidence>
<dbReference type="AlphaFoldDB" id="A0ABD3CHY9"/>
<keyword evidence="5" id="KW-0677">Repeat</keyword>
<dbReference type="PROSITE" id="PS50102">
    <property type="entry name" value="RRM"/>
    <property type="match status" value="2"/>
</dbReference>
<dbReference type="InterPro" id="IPR000504">
    <property type="entry name" value="RRM_dom"/>
</dbReference>
<dbReference type="InterPro" id="IPR012677">
    <property type="entry name" value="Nucleotide-bd_a/b_plait_sf"/>
</dbReference>
<dbReference type="Proteomes" id="UP001632038">
    <property type="component" value="Unassembled WGS sequence"/>
</dbReference>
<keyword evidence="3" id="KW-0934">Plastid</keyword>